<dbReference type="InterPro" id="IPR045039">
    <property type="entry name" value="NSI-like"/>
</dbReference>
<dbReference type="PANTHER" id="PTHR43626:SF4">
    <property type="entry name" value="GCN5-RELATED N-ACETYLTRANSFERASE 2, CHLOROPLASTIC"/>
    <property type="match status" value="1"/>
</dbReference>
<dbReference type="EMBL" id="QJKK01000003">
    <property type="protein sequence ID" value="RAL25715.1"/>
    <property type="molecule type" value="Genomic_DNA"/>
</dbReference>
<dbReference type="GO" id="GO:0005737">
    <property type="term" value="C:cytoplasm"/>
    <property type="evidence" value="ECO:0007669"/>
    <property type="project" value="TreeGrafter"/>
</dbReference>
<dbReference type="AlphaFoldDB" id="A0A364K5Y0"/>
<reference evidence="4 5" key="2">
    <citation type="submission" date="2018-06" db="EMBL/GenBank/DDBJ databases">
        <authorList>
            <person name="Zhirakovskaya E."/>
        </authorList>
    </citation>
    <scope>NUCLEOTIDE SEQUENCE [LARGE SCALE GENOMIC DNA]</scope>
    <source>
        <strain evidence="4 5">FBKL4.011</strain>
    </source>
</reference>
<dbReference type="SUPFAM" id="SSF55729">
    <property type="entry name" value="Acyl-CoA N-acyltransferases (Nat)"/>
    <property type="match status" value="1"/>
</dbReference>
<keyword evidence="2" id="KW-0012">Acyltransferase</keyword>
<protein>
    <submittedName>
        <fullName evidence="4">GNAT family N-acetyltransferase</fullName>
    </submittedName>
</protein>
<evidence type="ECO:0000256" key="1">
    <source>
        <dbReference type="ARBA" id="ARBA00022679"/>
    </source>
</evidence>
<dbReference type="RefSeq" id="WP_113658329.1">
    <property type="nucleotide sequence ID" value="NZ_KZ845665.1"/>
</dbReference>
<dbReference type="Proteomes" id="UP000251213">
    <property type="component" value="Unassembled WGS sequence"/>
</dbReference>
<keyword evidence="5" id="KW-1185">Reference proteome</keyword>
<evidence type="ECO:0000256" key="2">
    <source>
        <dbReference type="ARBA" id="ARBA00023315"/>
    </source>
</evidence>
<comment type="caution">
    <text evidence="4">The sequence shown here is derived from an EMBL/GenBank/DDBJ whole genome shotgun (WGS) entry which is preliminary data.</text>
</comment>
<evidence type="ECO:0000313" key="5">
    <source>
        <dbReference type="Proteomes" id="UP000251213"/>
    </source>
</evidence>
<gene>
    <name evidence="4" type="ORF">DL897_06465</name>
</gene>
<organism evidence="4 5">
    <name type="scientific">Thermoflavimicrobium daqui</name>
    <dbReference type="NCBI Taxonomy" id="2137476"/>
    <lineage>
        <taxon>Bacteria</taxon>
        <taxon>Bacillati</taxon>
        <taxon>Bacillota</taxon>
        <taxon>Bacilli</taxon>
        <taxon>Bacillales</taxon>
        <taxon>Thermoactinomycetaceae</taxon>
        <taxon>Thermoflavimicrobium</taxon>
    </lineage>
</organism>
<dbReference type="Gene3D" id="3.40.630.30">
    <property type="match status" value="1"/>
</dbReference>
<reference evidence="4 5" key="1">
    <citation type="submission" date="2018-06" db="EMBL/GenBank/DDBJ databases">
        <title>Thermoflavimicrobium daqus sp. nov., a thermophilic microbe isolated from Moutai-flavour Daqu.</title>
        <authorList>
            <person name="Wang X."/>
            <person name="Zhou H."/>
        </authorList>
    </citation>
    <scope>NUCLEOTIDE SEQUENCE [LARGE SCALE GENOMIC DNA]</scope>
    <source>
        <strain evidence="4 5">FBKL4.011</strain>
    </source>
</reference>
<dbReference type="Pfam" id="PF00583">
    <property type="entry name" value="Acetyltransf_1"/>
    <property type="match status" value="1"/>
</dbReference>
<dbReference type="PANTHER" id="PTHR43626">
    <property type="entry name" value="ACYL-COA N-ACYLTRANSFERASE"/>
    <property type="match status" value="1"/>
</dbReference>
<sequence length="139" mass="15524">MIRYTKSLEGITSEMLDGGFFVGWPNPPSPVAHYEILENAYRIVLAIDDSTNKVIGFINSISDGVLTTYIPLLEVLPEYQGKGIGKRLVNTLVEDLNEMYMIDILCAPDVQEFYTKLGFETAQGVAMRNYHNQSGINLS</sequence>
<dbReference type="InterPro" id="IPR000182">
    <property type="entry name" value="GNAT_dom"/>
</dbReference>
<accession>A0A364K5Y0</accession>
<feature type="domain" description="N-acetyltransferase" evidence="3">
    <location>
        <begin position="2"/>
        <end position="139"/>
    </location>
</feature>
<dbReference type="CDD" id="cd04301">
    <property type="entry name" value="NAT_SF"/>
    <property type="match status" value="1"/>
</dbReference>
<keyword evidence="1 4" id="KW-0808">Transferase</keyword>
<dbReference type="OrthoDB" id="9775804at2"/>
<evidence type="ECO:0000259" key="3">
    <source>
        <dbReference type="PROSITE" id="PS51186"/>
    </source>
</evidence>
<dbReference type="InterPro" id="IPR016181">
    <property type="entry name" value="Acyl_CoA_acyltransferase"/>
</dbReference>
<proteinExistence type="predicted"/>
<dbReference type="PROSITE" id="PS51186">
    <property type="entry name" value="GNAT"/>
    <property type="match status" value="1"/>
</dbReference>
<evidence type="ECO:0000313" key="4">
    <source>
        <dbReference type="EMBL" id="RAL25715.1"/>
    </source>
</evidence>
<dbReference type="GO" id="GO:0008080">
    <property type="term" value="F:N-acetyltransferase activity"/>
    <property type="evidence" value="ECO:0007669"/>
    <property type="project" value="InterPro"/>
</dbReference>
<name>A0A364K5Y0_9BACL</name>